<dbReference type="RefSeq" id="WP_119647321.1">
    <property type="nucleotide sequence ID" value="NZ_QXFI01000025.1"/>
</dbReference>
<gene>
    <name evidence="1" type="ORF">D2V05_09305</name>
    <name evidence="2" type="ORF">FQ017_09220</name>
</gene>
<protein>
    <recommendedName>
        <fullName evidence="5">STAS/SEC14 domain-containing protein</fullName>
    </recommendedName>
</protein>
<dbReference type="AlphaFoldDB" id="A0A3A1NH04"/>
<evidence type="ECO:0000313" key="2">
    <source>
        <dbReference type="EMBL" id="TXJ94610.1"/>
    </source>
</evidence>
<evidence type="ECO:0008006" key="5">
    <source>
        <dbReference type="Google" id="ProtNLM"/>
    </source>
</evidence>
<comment type="caution">
    <text evidence="1">The sequence shown here is derived from an EMBL/GenBank/DDBJ whole genome shotgun (WGS) entry which is preliminary data.</text>
</comment>
<evidence type="ECO:0000313" key="4">
    <source>
        <dbReference type="Proteomes" id="UP000321621"/>
    </source>
</evidence>
<sequence>MQKVKELDFFRNIRQVREFQFGVFYFFDGLVISEINEGETFGWPMAKKVINTAYEVLGREKPIAYISNRIHNYSVVPTDWLKFYKHRHQLEFYSVVSYNQGGLASLVLEKMFFQKNIRQFSDLESAIKWSLAQVSEKQSNLSSQME</sequence>
<dbReference type="OrthoDB" id="1144611at2"/>
<accession>A0A3A1NH04</accession>
<organism evidence="1 3">
    <name type="scientific">Flagellimonas pelagia</name>
    <dbReference type="NCBI Taxonomy" id="2306998"/>
    <lineage>
        <taxon>Bacteria</taxon>
        <taxon>Pseudomonadati</taxon>
        <taxon>Bacteroidota</taxon>
        <taxon>Flavobacteriia</taxon>
        <taxon>Flavobacteriales</taxon>
        <taxon>Flavobacteriaceae</taxon>
        <taxon>Flagellimonas</taxon>
    </lineage>
</organism>
<name>A0A3A1NH04_9FLAO</name>
<dbReference type="EMBL" id="QXFI01000025">
    <property type="protein sequence ID" value="RIV44545.1"/>
    <property type="molecule type" value="Genomic_DNA"/>
</dbReference>
<dbReference type="Proteomes" id="UP000266691">
    <property type="component" value="Unassembled WGS sequence"/>
</dbReference>
<dbReference type="EMBL" id="VNWK01000025">
    <property type="protein sequence ID" value="TXJ94610.1"/>
    <property type="molecule type" value="Genomic_DNA"/>
</dbReference>
<reference evidence="1 3" key="1">
    <citation type="submission" date="2018-08" db="EMBL/GenBank/DDBJ databases">
        <title>Proposal of Muricauda 72 sp.nov. and Muricauda NH166 sp.nov., isolated from seawater.</title>
        <authorList>
            <person name="Cheng H."/>
            <person name="Wu Y.-H."/>
            <person name="Guo L.-L."/>
            <person name="Xu X.-W."/>
        </authorList>
    </citation>
    <scope>NUCLEOTIDE SEQUENCE [LARGE SCALE GENOMIC DNA]</scope>
    <source>
        <strain evidence="1 3">72</strain>
    </source>
</reference>
<keyword evidence="4" id="KW-1185">Reference proteome</keyword>
<dbReference type="Proteomes" id="UP000321621">
    <property type="component" value="Unassembled WGS sequence"/>
</dbReference>
<evidence type="ECO:0000313" key="1">
    <source>
        <dbReference type="EMBL" id="RIV44545.1"/>
    </source>
</evidence>
<proteinExistence type="predicted"/>
<reference evidence="2 4" key="2">
    <citation type="submission" date="2019-07" db="EMBL/GenBank/DDBJ databases">
        <title>Draft genome of two Muricauda strains isolated from deep sea.</title>
        <authorList>
            <person name="Sun C."/>
        </authorList>
    </citation>
    <scope>NUCLEOTIDE SEQUENCE [LARGE SCALE GENOMIC DNA]</scope>
    <source>
        <strain evidence="2 4">72</strain>
    </source>
</reference>
<evidence type="ECO:0000313" key="3">
    <source>
        <dbReference type="Proteomes" id="UP000266691"/>
    </source>
</evidence>